<proteinExistence type="inferred from homology"/>
<dbReference type="InterPro" id="IPR042177">
    <property type="entry name" value="Cell/Rod_1"/>
</dbReference>
<evidence type="ECO:0000256" key="2">
    <source>
        <dbReference type="ARBA" id="ARBA00013855"/>
    </source>
</evidence>
<keyword evidence="8" id="KW-1185">Reference proteome</keyword>
<keyword evidence="5" id="KW-0812">Transmembrane</keyword>
<evidence type="ECO:0000313" key="8">
    <source>
        <dbReference type="Proteomes" id="UP001628220"/>
    </source>
</evidence>
<comment type="similarity">
    <text evidence="1">Belongs to the MreC family.</text>
</comment>
<dbReference type="Proteomes" id="UP001628220">
    <property type="component" value="Unassembled WGS sequence"/>
</dbReference>
<keyword evidence="5" id="KW-1133">Transmembrane helix</keyword>
<evidence type="ECO:0000313" key="7">
    <source>
        <dbReference type="EMBL" id="GAB1251079.1"/>
    </source>
</evidence>
<protein>
    <recommendedName>
        <fullName evidence="2">Cell shape-determining protein MreC</fullName>
    </recommendedName>
    <alternativeName>
        <fullName evidence="4">Cell shape protein MreC</fullName>
    </alternativeName>
</protein>
<evidence type="ECO:0000256" key="5">
    <source>
        <dbReference type="SAM" id="Phobius"/>
    </source>
</evidence>
<organism evidence="7 8">
    <name type="scientific">Porphyromonas miyakawae</name>
    <dbReference type="NCBI Taxonomy" id="3137470"/>
    <lineage>
        <taxon>Bacteria</taxon>
        <taxon>Pseudomonadati</taxon>
        <taxon>Bacteroidota</taxon>
        <taxon>Bacteroidia</taxon>
        <taxon>Bacteroidales</taxon>
        <taxon>Porphyromonadaceae</taxon>
        <taxon>Porphyromonas</taxon>
    </lineage>
</organism>
<sequence>MRKFFDFIVSKVHWLLLILFEVIALTLLFNRSAYHHFLNIGYSNRVMVELLRASGEFKGYIGLREENKRLANRIIEVETAYHALRQSMDYAKANNDSVSGLRLDTLQAHPPIHYKVAKVLSTSVNSNYNLIIIDKGSKDGIRPEMGVLSAHGVAGIVASTRDHYAVVVPLTNINLKLSCKLYHTNFMGTLSWESPQQELLRLNDLSIHATYSPGDTVVTSGYSSIFPPDLYIGRVASKPKSTDKLSFGGKYVAVEPGTQFATLQWVYVIMDQPTVKPSELDSIKNNYYWQQ</sequence>
<keyword evidence="3" id="KW-0133">Cell shape</keyword>
<accession>A0ABQ0E046</accession>
<reference evidence="7 8" key="1">
    <citation type="journal article" date="2025" name="Int. J. Syst. Evol. Microbiol.">
        <title>Desulfovibrio falkowii sp. nov., Porphyromonas miyakawae sp. nov., Mediterraneibacter flintii sp. nov. and Owariibacterium komagatae gen. nov., sp. nov., isolated from human faeces.</title>
        <authorList>
            <person name="Hamaguchi T."/>
            <person name="Ohara M."/>
            <person name="Hisatomi A."/>
            <person name="Sekiguchi K."/>
            <person name="Takeda J.I."/>
            <person name="Ueyama J."/>
            <person name="Ito M."/>
            <person name="Nishiwaki H."/>
            <person name="Ogi T."/>
            <person name="Hirayama M."/>
            <person name="Ohkuma M."/>
            <person name="Sakamoto M."/>
            <person name="Ohno K."/>
        </authorList>
    </citation>
    <scope>NUCLEOTIDE SEQUENCE [LARGE SCALE GENOMIC DNA]</scope>
    <source>
        <strain evidence="7 8">13CB11C</strain>
    </source>
</reference>
<gene>
    <name evidence="7" type="primary">mreC</name>
    <name evidence="7" type="ORF">Tsumi_01830</name>
</gene>
<name>A0ABQ0E046_9PORP</name>
<dbReference type="PANTHER" id="PTHR34138:SF1">
    <property type="entry name" value="CELL SHAPE-DETERMINING PROTEIN MREC"/>
    <property type="match status" value="1"/>
</dbReference>
<dbReference type="EMBL" id="BAAFSF010000001">
    <property type="protein sequence ID" value="GAB1251079.1"/>
    <property type="molecule type" value="Genomic_DNA"/>
</dbReference>
<dbReference type="InterPro" id="IPR007221">
    <property type="entry name" value="MreC"/>
</dbReference>
<dbReference type="RefSeq" id="WP_411914893.1">
    <property type="nucleotide sequence ID" value="NZ_BAAFSF010000001.1"/>
</dbReference>
<evidence type="ECO:0000256" key="3">
    <source>
        <dbReference type="ARBA" id="ARBA00022960"/>
    </source>
</evidence>
<dbReference type="PANTHER" id="PTHR34138">
    <property type="entry name" value="CELL SHAPE-DETERMINING PROTEIN MREC"/>
    <property type="match status" value="1"/>
</dbReference>
<feature type="domain" description="Rod shape-determining protein MreC beta-barrel core" evidence="6">
    <location>
        <begin position="119"/>
        <end position="269"/>
    </location>
</feature>
<dbReference type="Gene3D" id="2.40.10.340">
    <property type="entry name" value="Rod shape-determining protein MreC, domain 1"/>
    <property type="match status" value="1"/>
</dbReference>
<comment type="caution">
    <text evidence="7">The sequence shown here is derived from an EMBL/GenBank/DDBJ whole genome shotgun (WGS) entry which is preliminary data.</text>
</comment>
<dbReference type="InterPro" id="IPR042175">
    <property type="entry name" value="Cell/Rod_MreC_2"/>
</dbReference>
<evidence type="ECO:0000256" key="4">
    <source>
        <dbReference type="ARBA" id="ARBA00032089"/>
    </source>
</evidence>
<evidence type="ECO:0000259" key="6">
    <source>
        <dbReference type="Pfam" id="PF04085"/>
    </source>
</evidence>
<keyword evidence="5" id="KW-0472">Membrane</keyword>
<dbReference type="Pfam" id="PF04085">
    <property type="entry name" value="MreC"/>
    <property type="match status" value="1"/>
</dbReference>
<feature type="transmembrane region" description="Helical" evidence="5">
    <location>
        <begin position="12"/>
        <end position="29"/>
    </location>
</feature>
<dbReference type="Gene3D" id="2.40.10.350">
    <property type="entry name" value="Rod shape-determining protein MreC, domain 2"/>
    <property type="match status" value="1"/>
</dbReference>
<evidence type="ECO:0000256" key="1">
    <source>
        <dbReference type="ARBA" id="ARBA00009369"/>
    </source>
</evidence>
<dbReference type="InterPro" id="IPR055342">
    <property type="entry name" value="MreC_beta-barrel_core"/>
</dbReference>